<dbReference type="SMART" id="SM00337">
    <property type="entry name" value="BCL"/>
    <property type="match status" value="1"/>
</dbReference>
<evidence type="ECO:0000256" key="5">
    <source>
        <dbReference type="ARBA" id="ARBA00022989"/>
    </source>
</evidence>
<dbReference type="STRING" id="48709.A0A1D2NLV1"/>
<dbReference type="GO" id="GO:0012505">
    <property type="term" value="C:endomembrane system"/>
    <property type="evidence" value="ECO:0007669"/>
    <property type="project" value="UniProtKB-SubCell"/>
</dbReference>
<dbReference type="Pfam" id="PF00452">
    <property type="entry name" value="Bcl-2"/>
    <property type="match status" value="1"/>
</dbReference>
<keyword evidence="5" id="KW-1133">Transmembrane helix</keyword>
<dbReference type="PANTHER" id="PTHR11256">
    <property type="entry name" value="BCL-2 RELATED"/>
    <property type="match status" value="1"/>
</dbReference>
<gene>
    <name evidence="9" type="ORF">Ocin01_00447</name>
</gene>
<dbReference type="EMBL" id="LJIJ01000009">
    <property type="protein sequence ID" value="ODN06189.1"/>
    <property type="molecule type" value="Genomic_DNA"/>
</dbReference>
<evidence type="ECO:0000256" key="4">
    <source>
        <dbReference type="ARBA" id="ARBA00022703"/>
    </source>
</evidence>
<dbReference type="GO" id="GO:0042981">
    <property type="term" value="P:regulation of apoptotic process"/>
    <property type="evidence" value="ECO:0007669"/>
    <property type="project" value="InterPro"/>
</dbReference>
<feature type="domain" description="Bcl-2 Bcl-2 homology region 1-3" evidence="8">
    <location>
        <begin position="171"/>
        <end position="268"/>
    </location>
</feature>
<evidence type="ECO:0000313" key="9">
    <source>
        <dbReference type="EMBL" id="ODN06189.1"/>
    </source>
</evidence>
<keyword evidence="3" id="KW-0812">Transmembrane</keyword>
<evidence type="ECO:0000256" key="7">
    <source>
        <dbReference type="SAM" id="MobiDB-lite"/>
    </source>
</evidence>
<dbReference type="InterPro" id="IPR026298">
    <property type="entry name" value="Bcl-2_fam"/>
</dbReference>
<dbReference type="GO" id="GO:0097192">
    <property type="term" value="P:extrinsic apoptotic signaling pathway in absence of ligand"/>
    <property type="evidence" value="ECO:0007669"/>
    <property type="project" value="TreeGrafter"/>
</dbReference>
<comment type="caution">
    <text evidence="9">The sequence shown here is derived from an EMBL/GenBank/DDBJ whole genome shotgun (WGS) entry which is preliminary data.</text>
</comment>
<sequence length="310" mass="34511">MPLSSSSVSSSGVDNNNVREHMDQELQNGGDDVYDEVDGSDIGRRRAVSDSTQTEEYDTVDSRTCIVGRVPIRNGESSNNCIQEGGLLSNLITLVLPARRKTNSEEGNDEHSALVQPLAVNNRSISTQTEESPASIRAYELCCMVIQELVLENPVPQSARDHVFDALCCCVCEILDKHVILFNGMLRRFEVTDYGVFASIANELFEANSENVFNVTWGRVVSLFAFAVRLAQKHKEAHDDDKIDHVVHYLSDYISRQLLDFVVNNGGWEGLVKQFPLPDTEEKQVKRAMLWSGLCVGLVATMYVSSFLSK</sequence>
<dbReference type="InterPro" id="IPR002475">
    <property type="entry name" value="Bcl2-like"/>
</dbReference>
<organism evidence="9 10">
    <name type="scientific">Orchesella cincta</name>
    <name type="common">Springtail</name>
    <name type="synonym">Podura cincta</name>
    <dbReference type="NCBI Taxonomy" id="48709"/>
    <lineage>
        <taxon>Eukaryota</taxon>
        <taxon>Metazoa</taxon>
        <taxon>Ecdysozoa</taxon>
        <taxon>Arthropoda</taxon>
        <taxon>Hexapoda</taxon>
        <taxon>Collembola</taxon>
        <taxon>Entomobryomorpha</taxon>
        <taxon>Entomobryoidea</taxon>
        <taxon>Orchesellidae</taxon>
        <taxon>Orchesellinae</taxon>
        <taxon>Orchesella</taxon>
    </lineage>
</organism>
<dbReference type="PROSITE" id="PS50062">
    <property type="entry name" value="BCL2_FAMILY"/>
    <property type="match status" value="1"/>
</dbReference>
<dbReference type="OMA" id="ATMYVSS"/>
<dbReference type="AlphaFoldDB" id="A0A1D2NLV1"/>
<evidence type="ECO:0000313" key="10">
    <source>
        <dbReference type="Proteomes" id="UP000094527"/>
    </source>
</evidence>
<keyword evidence="10" id="KW-1185">Reference proteome</keyword>
<evidence type="ECO:0000256" key="6">
    <source>
        <dbReference type="ARBA" id="ARBA00023136"/>
    </source>
</evidence>
<comment type="subcellular location">
    <subcellularLocation>
        <location evidence="1">Endomembrane system</location>
    </subcellularLocation>
</comment>
<dbReference type="GO" id="GO:0008630">
    <property type="term" value="P:intrinsic apoptotic signaling pathway in response to DNA damage"/>
    <property type="evidence" value="ECO:0007669"/>
    <property type="project" value="TreeGrafter"/>
</dbReference>
<evidence type="ECO:0000259" key="8">
    <source>
        <dbReference type="SMART" id="SM00337"/>
    </source>
</evidence>
<dbReference type="OrthoDB" id="6021377at2759"/>
<dbReference type="InterPro" id="IPR046371">
    <property type="entry name" value="Bcl-2_BH1-3"/>
</dbReference>
<protein>
    <submittedName>
        <fullName evidence="9">Induced myeloid leukemia cell differentiation protein Mcl-1</fullName>
    </submittedName>
</protein>
<proteinExistence type="inferred from homology"/>
<dbReference type="CDD" id="cd06845">
    <property type="entry name" value="Bcl-2_like"/>
    <property type="match status" value="1"/>
</dbReference>
<dbReference type="InterPro" id="IPR036834">
    <property type="entry name" value="Bcl-2-like_sf"/>
</dbReference>
<dbReference type="GO" id="GO:0051400">
    <property type="term" value="F:BH domain binding"/>
    <property type="evidence" value="ECO:0007669"/>
    <property type="project" value="TreeGrafter"/>
</dbReference>
<name>A0A1D2NLV1_ORCCI</name>
<feature type="region of interest" description="Disordered" evidence="7">
    <location>
        <begin position="1"/>
        <end position="59"/>
    </location>
</feature>
<dbReference type="SUPFAM" id="SSF56854">
    <property type="entry name" value="Bcl-2 inhibitors of programmed cell death"/>
    <property type="match status" value="1"/>
</dbReference>
<dbReference type="PANTHER" id="PTHR11256:SF47">
    <property type="entry name" value="BCL-2-LIKE PROTEIN 10"/>
    <property type="match status" value="1"/>
</dbReference>
<evidence type="ECO:0000256" key="2">
    <source>
        <dbReference type="ARBA" id="ARBA00009458"/>
    </source>
</evidence>
<dbReference type="Proteomes" id="UP000094527">
    <property type="component" value="Unassembled WGS sequence"/>
</dbReference>
<dbReference type="Gene3D" id="1.10.437.10">
    <property type="entry name" value="Blc2-like"/>
    <property type="match status" value="1"/>
</dbReference>
<accession>A0A1D2NLV1</accession>
<evidence type="ECO:0000256" key="1">
    <source>
        <dbReference type="ARBA" id="ARBA00004308"/>
    </source>
</evidence>
<comment type="similarity">
    <text evidence="2">Belongs to the Bcl-2 family.</text>
</comment>
<reference evidence="9 10" key="1">
    <citation type="journal article" date="2016" name="Genome Biol. Evol.">
        <title>Gene Family Evolution Reflects Adaptation to Soil Environmental Stressors in the Genome of the Collembolan Orchesella cincta.</title>
        <authorList>
            <person name="Faddeeva-Vakhrusheva A."/>
            <person name="Derks M.F."/>
            <person name="Anvar S.Y."/>
            <person name="Agamennone V."/>
            <person name="Suring W."/>
            <person name="Smit S."/>
            <person name="van Straalen N.M."/>
            <person name="Roelofs D."/>
        </authorList>
    </citation>
    <scope>NUCLEOTIDE SEQUENCE [LARGE SCALE GENOMIC DNA]</scope>
    <source>
        <tissue evidence="9">Mixed pool</tissue>
    </source>
</reference>
<dbReference type="GO" id="GO:0005741">
    <property type="term" value="C:mitochondrial outer membrane"/>
    <property type="evidence" value="ECO:0007669"/>
    <property type="project" value="TreeGrafter"/>
</dbReference>
<evidence type="ECO:0000256" key="3">
    <source>
        <dbReference type="ARBA" id="ARBA00022692"/>
    </source>
</evidence>
<dbReference type="GO" id="GO:0001836">
    <property type="term" value="P:release of cytochrome c from mitochondria"/>
    <property type="evidence" value="ECO:0007669"/>
    <property type="project" value="TreeGrafter"/>
</dbReference>
<keyword evidence="6" id="KW-0472">Membrane</keyword>
<feature type="compositionally biased region" description="Low complexity" evidence="7">
    <location>
        <begin position="1"/>
        <end position="16"/>
    </location>
</feature>
<keyword evidence="4" id="KW-0053">Apoptosis</keyword>